<dbReference type="AlphaFoldDB" id="A0A0N1JSI6"/>
<evidence type="ECO:0000256" key="1">
    <source>
        <dbReference type="ARBA" id="ARBA00004141"/>
    </source>
</evidence>
<dbReference type="Pfam" id="PF04138">
    <property type="entry name" value="GtrA_DPMS_TM"/>
    <property type="match status" value="1"/>
</dbReference>
<dbReference type="InterPro" id="IPR007267">
    <property type="entry name" value="GtrA_DPMS_TM"/>
</dbReference>
<feature type="transmembrane region" description="Helical" evidence="6">
    <location>
        <begin position="14"/>
        <end position="36"/>
    </location>
</feature>
<accession>A0A0N1JSI6</accession>
<feature type="domain" description="GtrA/DPMS transmembrane" evidence="7">
    <location>
        <begin position="17"/>
        <end position="132"/>
    </location>
</feature>
<feature type="transmembrane region" description="Helical" evidence="6">
    <location>
        <begin position="110"/>
        <end position="126"/>
    </location>
</feature>
<organism evidence="8 9">
    <name type="scientific">Amantichitinum ursilacus</name>
    <dbReference type="NCBI Taxonomy" id="857265"/>
    <lineage>
        <taxon>Bacteria</taxon>
        <taxon>Pseudomonadati</taxon>
        <taxon>Pseudomonadota</taxon>
        <taxon>Betaproteobacteria</taxon>
        <taxon>Neisseriales</taxon>
        <taxon>Chitinibacteraceae</taxon>
        <taxon>Amantichitinum</taxon>
    </lineage>
</organism>
<dbReference type="STRING" id="857265.WG78_14445"/>
<dbReference type="OrthoDB" id="5296904at2"/>
<evidence type="ECO:0000313" key="8">
    <source>
        <dbReference type="EMBL" id="KPC52267.1"/>
    </source>
</evidence>
<dbReference type="PANTHER" id="PTHR38459:SF1">
    <property type="entry name" value="PROPHAGE BACTOPRENOL-LINKED GLUCOSE TRANSLOCASE HOMOLOG"/>
    <property type="match status" value="1"/>
</dbReference>
<dbReference type="PANTHER" id="PTHR38459">
    <property type="entry name" value="PROPHAGE BACTOPRENOL-LINKED GLUCOSE TRANSLOCASE HOMOLOG"/>
    <property type="match status" value="1"/>
</dbReference>
<comment type="caution">
    <text evidence="8">The sequence shown here is derived from an EMBL/GenBank/DDBJ whole genome shotgun (WGS) entry which is preliminary data.</text>
</comment>
<dbReference type="GO" id="GO:0000271">
    <property type="term" value="P:polysaccharide biosynthetic process"/>
    <property type="evidence" value="ECO:0007669"/>
    <property type="project" value="InterPro"/>
</dbReference>
<keyword evidence="9" id="KW-1185">Reference proteome</keyword>
<protein>
    <submittedName>
        <fullName evidence="8">GtrA-like protein</fullName>
    </submittedName>
</protein>
<feature type="transmembrane region" description="Helical" evidence="6">
    <location>
        <begin position="42"/>
        <end position="67"/>
    </location>
</feature>
<sequence>MTRLPIPVGLLRQFAGYVGIGGIAFVCDFAMLTLVVKALHGGVLWGATAGFIVGAIVNYALCVKLVFNNHTLQSRWLEFAIFVAIGLVGLAINDLVMVACIKYAGLQFQIAKLIAAAVVLVFNFAGRRTVLFSQARSHPGLVATTRLHQESV</sequence>
<evidence type="ECO:0000259" key="7">
    <source>
        <dbReference type="Pfam" id="PF04138"/>
    </source>
</evidence>
<dbReference type="GO" id="GO:0005886">
    <property type="term" value="C:plasma membrane"/>
    <property type="evidence" value="ECO:0007669"/>
    <property type="project" value="TreeGrafter"/>
</dbReference>
<dbReference type="RefSeq" id="WP_053938510.1">
    <property type="nucleotide sequence ID" value="NZ_LAQT01000010.1"/>
</dbReference>
<comment type="subcellular location">
    <subcellularLocation>
        <location evidence="1">Membrane</location>
        <topology evidence="1">Multi-pass membrane protein</topology>
    </subcellularLocation>
</comment>
<keyword evidence="4 6" id="KW-1133">Transmembrane helix</keyword>
<name>A0A0N1JSI6_9NEIS</name>
<dbReference type="InterPro" id="IPR051401">
    <property type="entry name" value="GtrA_CellWall_Glycosyl"/>
</dbReference>
<keyword evidence="5 6" id="KW-0472">Membrane</keyword>
<evidence type="ECO:0000256" key="3">
    <source>
        <dbReference type="ARBA" id="ARBA00022692"/>
    </source>
</evidence>
<evidence type="ECO:0000256" key="6">
    <source>
        <dbReference type="SAM" id="Phobius"/>
    </source>
</evidence>
<dbReference type="Proteomes" id="UP000037939">
    <property type="component" value="Unassembled WGS sequence"/>
</dbReference>
<evidence type="ECO:0000313" key="9">
    <source>
        <dbReference type="Proteomes" id="UP000037939"/>
    </source>
</evidence>
<dbReference type="EMBL" id="LAQT01000010">
    <property type="protein sequence ID" value="KPC52267.1"/>
    <property type="molecule type" value="Genomic_DNA"/>
</dbReference>
<feature type="transmembrane region" description="Helical" evidence="6">
    <location>
        <begin position="79"/>
        <end position="104"/>
    </location>
</feature>
<gene>
    <name evidence="8" type="ORF">WG78_14445</name>
</gene>
<evidence type="ECO:0000256" key="4">
    <source>
        <dbReference type="ARBA" id="ARBA00022989"/>
    </source>
</evidence>
<reference evidence="8 9" key="1">
    <citation type="submission" date="2015-07" db="EMBL/GenBank/DDBJ databases">
        <title>Draft genome sequence of the Amantichitinum ursilacus IGB-41, a new chitin-degrading bacterium.</title>
        <authorList>
            <person name="Kirstahler P."/>
            <person name="Guenther M."/>
            <person name="Grumaz C."/>
            <person name="Rupp S."/>
            <person name="Zibek S."/>
            <person name="Sohn K."/>
        </authorList>
    </citation>
    <scope>NUCLEOTIDE SEQUENCE [LARGE SCALE GENOMIC DNA]</scope>
    <source>
        <strain evidence="8 9">IGB-41</strain>
    </source>
</reference>
<keyword evidence="3 6" id="KW-0812">Transmembrane</keyword>
<proteinExistence type="inferred from homology"/>
<comment type="similarity">
    <text evidence="2">Belongs to the GtrA family.</text>
</comment>
<evidence type="ECO:0000256" key="2">
    <source>
        <dbReference type="ARBA" id="ARBA00009399"/>
    </source>
</evidence>
<evidence type="ECO:0000256" key="5">
    <source>
        <dbReference type="ARBA" id="ARBA00023136"/>
    </source>
</evidence>